<proteinExistence type="predicted"/>
<organism evidence="2 3">
    <name type="scientific">Haloarcula hispanica</name>
    <dbReference type="NCBI Taxonomy" id="51589"/>
    <lineage>
        <taxon>Archaea</taxon>
        <taxon>Methanobacteriati</taxon>
        <taxon>Methanobacteriota</taxon>
        <taxon>Stenosarchaea group</taxon>
        <taxon>Halobacteria</taxon>
        <taxon>Halobacteriales</taxon>
        <taxon>Haloarculaceae</taxon>
        <taxon>Haloarcula</taxon>
    </lineage>
</organism>
<name>A0A482T3Q9_HALHI</name>
<evidence type="ECO:0000313" key="2">
    <source>
        <dbReference type="EMBL" id="RYJ09946.1"/>
    </source>
</evidence>
<dbReference type="AlphaFoldDB" id="A0A482T3Q9"/>
<feature type="region of interest" description="Disordered" evidence="1">
    <location>
        <begin position="1"/>
        <end position="47"/>
    </location>
</feature>
<evidence type="ECO:0000313" key="3">
    <source>
        <dbReference type="Proteomes" id="UP000293535"/>
    </source>
</evidence>
<feature type="compositionally biased region" description="Polar residues" evidence="1">
    <location>
        <begin position="31"/>
        <end position="47"/>
    </location>
</feature>
<dbReference type="Proteomes" id="UP000293535">
    <property type="component" value="Unassembled WGS sequence"/>
</dbReference>
<evidence type="ECO:0000256" key="1">
    <source>
        <dbReference type="SAM" id="MobiDB-lite"/>
    </source>
</evidence>
<sequence>MPDRLLHALNVPSDAQQESGSTRQRKLSKQGVLQSDVSSTETISSQPGRQTIAGQVRGRLAPLIAAELEELFNASGVDVVPYTLREGDSTTDGYYSPENINEDFADARDDRIQDFDGTLTPKGTRRSHWRAVRTNPQTEDNPFGTASTPEIGLSIRARKVRWFDDVGGAVVDATPQRRVEGEHDYLDIYDASDPAFDRPVLIYDIPYADEYRTDCTIWDTYNRPKIYKESGDGATVGSATVGSATVSGYDIYVASQWQRVYVTDHDWIGDMVLETDRLRLVIDQPEDVLRAYRWSPADGQYTIVQLGNAPWRLWDIDLTHVGLARIEAQMEFENLNTGDRHNLNATLVRGLDDVVFTVPTNGSSPPQGLIDRLNPIADDSDRVVQAAGDVVKRTEVDR</sequence>
<accession>A0A482T3Q9</accession>
<protein>
    <submittedName>
        <fullName evidence="2">Uncharacterized protein</fullName>
    </submittedName>
</protein>
<dbReference type="EMBL" id="RZIG01000002">
    <property type="protein sequence ID" value="RYJ09946.1"/>
    <property type="molecule type" value="Genomic_DNA"/>
</dbReference>
<dbReference type="RefSeq" id="WP_129755399.1">
    <property type="nucleotide sequence ID" value="NZ_JAFKAA010000002.1"/>
</dbReference>
<feature type="compositionally biased region" description="Polar residues" evidence="1">
    <location>
        <begin position="13"/>
        <end position="22"/>
    </location>
</feature>
<reference evidence="2 3" key="1">
    <citation type="submission" date="2018-12" db="EMBL/GenBank/DDBJ databases">
        <title>Draft genome sequence of Haloarcula hispinica strain 18.1, an halophilic archaeon isolated from Chott El Jerid of Southern Tunisia.</title>
        <authorList>
            <person name="Najjari A."/>
            <person name="Ben Dhia O."/>
            <person name="Ferjani R."/>
            <person name="Mahjoubi M."/>
            <person name="Sghaier H."/>
            <person name="Elshahed M."/>
            <person name="Ouzari H.I."/>
            <person name="Cherid A."/>
            <person name="Youssef N."/>
        </authorList>
    </citation>
    <scope>NUCLEOTIDE SEQUENCE [LARGE SCALE GENOMIC DNA]</scope>
    <source>
        <strain evidence="2 3">18.1</strain>
    </source>
</reference>
<comment type="caution">
    <text evidence="2">The sequence shown here is derived from an EMBL/GenBank/DDBJ whole genome shotgun (WGS) entry which is preliminary data.</text>
</comment>
<gene>
    <name evidence="2" type="ORF">ELS20_07970</name>
</gene>